<reference evidence="2 3" key="1">
    <citation type="submission" date="2024-04" db="EMBL/GenBank/DDBJ databases">
        <title>Tritrichomonas musculus Genome.</title>
        <authorList>
            <person name="Alves-Ferreira E."/>
            <person name="Grigg M."/>
            <person name="Lorenzi H."/>
            <person name="Galac M."/>
        </authorList>
    </citation>
    <scope>NUCLEOTIDE SEQUENCE [LARGE SCALE GENOMIC DNA]</scope>
    <source>
        <strain evidence="2 3">EAF2021</strain>
    </source>
</reference>
<dbReference type="InterPro" id="IPR000719">
    <property type="entry name" value="Prot_kinase_dom"/>
</dbReference>
<name>A0ABR2KPI8_9EUKA</name>
<feature type="domain" description="Protein kinase" evidence="1">
    <location>
        <begin position="1"/>
        <end position="141"/>
    </location>
</feature>
<evidence type="ECO:0000313" key="3">
    <source>
        <dbReference type="Proteomes" id="UP001470230"/>
    </source>
</evidence>
<dbReference type="SUPFAM" id="SSF56112">
    <property type="entry name" value="Protein kinase-like (PK-like)"/>
    <property type="match status" value="1"/>
</dbReference>
<comment type="caution">
    <text evidence="2">The sequence shown here is derived from an EMBL/GenBank/DDBJ whole genome shotgun (WGS) entry which is preliminary data.</text>
</comment>
<evidence type="ECO:0000259" key="1">
    <source>
        <dbReference type="PROSITE" id="PS50011"/>
    </source>
</evidence>
<sequence length="172" mass="19527">MKYVHENHIIHRDLKLENILINFTKHVKISDFGISALVDSYTQTSYTSGIGTGIFMAPELFHKKSQYDYKVDVYSFGVILFFVLTKGQLPEGIPGNLCQAFILPSVNTLGANIIKRCWSLSPKERPSFDEIIEIIISNNFQIIDGIEEKLPLIKDHLKLAQKNFGPDKCLLI</sequence>
<keyword evidence="3" id="KW-1185">Reference proteome</keyword>
<dbReference type="InterPro" id="IPR008271">
    <property type="entry name" value="Ser/Thr_kinase_AS"/>
</dbReference>
<dbReference type="PROSITE" id="PS00108">
    <property type="entry name" value="PROTEIN_KINASE_ST"/>
    <property type="match status" value="1"/>
</dbReference>
<dbReference type="InterPro" id="IPR011009">
    <property type="entry name" value="Kinase-like_dom_sf"/>
</dbReference>
<proteinExistence type="predicted"/>
<accession>A0ABR2KPI8</accession>
<dbReference type="Proteomes" id="UP001470230">
    <property type="component" value="Unassembled WGS sequence"/>
</dbReference>
<dbReference type="PROSITE" id="PS50011">
    <property type="entry name" value="PROTEIN_KINASE_DOM"/>
    <property type="match status" value="1"/>
</dbReference>
<gene>
    <name evidence="2" type="ORF">M9Y10_030281</name>
</gene>
<dbReference type="InterPro" id="IPR050167">
    <property type="entry name" value="Ser_Thr_protein_kinase"/>
</dbReference>
<dbReference type="EMBL" id="JAPFFF010000004">
    <property type="protein sequence ID" value="KAK8893024.1"/>
    <property type="molecule type" value="Genomic_DNA"/>
</dbReference>
<dbReference type="PANTHER" id="PTHR23257">
    <property type="entry name" value="SERINE-THREONINE PROTEIN KINASE"/>
    <property type="match status" value="1"/>
</dbReference>
<dbReference type="Pfam" id="PF00069">
    <property type="entry name" value="Pkinase"/>
    <property type="match status" value="1"/>
</dbReference>
<dbReference type="SMART" id="SM00220">
    <property type="entry name" value="S_TKc"/>
    <property type="match status" value="1"/>
</dbReference>
<protein>
    <recommendedName>
        <fullName evidence="1">Protein kinase domain-containing protein</fullName>
    </recommendedName>
</protein>
<evidence type="ECO:0000313" key="2">
    <source>
        <dbReference type="EMBL" id="KAK8893024.1"/>
    </source>
</evidence>
<organism evidence="2 3">
    <name type="scientific">Tritrichomonas musculus</name>
    <dbReference type="NCBI Taxonomy" id="1915356"/>
    <lineage>
        <taxon>Eukaryota</taxon>
        <taxon>Metamonada</taxon>
        <taxon>Parabasalia</taxon>
        <taxon>Tritrichomonadida</taxon>
        <taxon>Tritrichomonadidae</taxon>
        <taxon>Tritrichomonas</taxon>
    </lineage>
</organism>
<dbReference type="Gene3D" id="1.10.510.10">
    <property type="entry name" value="Transferase(Phosphotransferase) domain 1"/>
    <property type="match status" value="1"/>
</dbReference>